<feature type="region of interest" description="Disordered" evidence="3">
    <location>
        <begin position="1"/>
        <end position="100"/>
    </location>
</feature>
<evidence type="ECO:0000256" key="1">
    <source>
        <dbReference type="ARBA" id="ARBA00022670"/>
    </source>
</evidence>
<dbReference type="PANTHER" id="PTHR43343:SF3">
    <property type="entry name" value="PROTEASE DO-LIKE 8, CHLOROPLASTIC"/>
    <property type="match status" value="1"/>
</dbReference>
<name>A0A3N0CSE0_9ACTN</name>
<protein>
    <submittedName>
        <fullName evidence="5">PDZ domain-containing protein</fullName>
    </submittedName>
</protein>
<dbReference type="Gene3D" id="2.30.42.10">
    <property type="match status" value="1"/>
</dbReference>
<dbReference type="EMBL" id="RJSE01000001">
    <property type="protein sequence ID" value="RNL66191.1"/>
    <property type="molecule type" value="Genomic_DNA"/>
</dbReference>
<dbReference type="SMART" id="SM00228">
    <property type="entry name" value="PDZ"/>
    <property type="match status" value="1"/>
</dbReference>
<dbReference type="InterPro" id="IPR001940">
    <property type="entry name" value="Peptidase_S1C"/>
</dbReference>
<keyword evidence="2" id="KW-0378">Hydrolase</keyword>
<evidence type="ECO:0000259" key="4">
    <source>
        <dbReference type="PROSITE" id="PS50106"/>
    </source>
</evidence>
<dbReference type="InterPro" id="IPR036034">
    <property type="entry name" value="PDZ_sf"/>
</dbReference>
<dbReference type="Pfam" id="PF13365">
    <property type="entry name" value="Trypsin_2"/>
    <property type="match status" value="1"/>
</dbReference>
<dbReference type="Proteomes" id="UP000267128">
    <property type="component" value="Unassembled WGS sequence"/>
</dbReference>
<dbReference type="OrthoDB" id="9758917at2"/>
<evidence type="ECO:0000313" key="6">
    <source>
        <dbReference type="Proteomes" id="UP000267128"/>
    </source>
</evidence>
<accession>A0A3N0CSE0</accession>
<feature type="domain" description="PDZ" evidence="4">
    <location>
        <begin position="379"/>
        <end position="448"/>
    </location>
</feature>
<dbReference type="RefSeq" id="WP_123225636.1">
    <property type="nucleotide sequence ID" value="NZ_RJSE01000001.1"/>
</dbReference>
<gene>
    <name evidence="5" type="ORF">EFK50_00760</name>
</gene>
<dbReference type="PANTHER" id="PTHR43343">
    <property type="entry name" value="PEPTIDASE S12"/>
    <property type="match status" value="1"/>
</dbReference>
<dbReference type="SUPFAM" id="SSF50494">
    <property type="entry name" value="Trypsin-like serine proteases"/>
    <property type="match status" value="1"/>
</dbReference>
<dbReference type="PROSITE" id="PS50106">
    <property type="entry name" value="PDZ"/>
    <property type="match status" value="1"/>
</dbReference>
<keyword evidence="6" id="KW-1185">Reference proteome</keyword>
<evidence type="ECO:0000313" key="5">
    <source>
        <dbReference type="EMBL" id="RNL66191.1"/>
    </source>
</evidence>
<evidence type="ECO:0000256" key="2">
    <source>
        <dbReference type="ARBA" id="ARBA00022801"/>
    </source>
</evidence>
<sequence>MSDTDNTGPASDDAPAGFPYEAPIEYEPTTPYELPEEMTPPGGDETRADTQPPPYESPYGVQPAVAPYPEQTPPQPYAEQPTYAGQPQYQQQYPPQQAWGAPVPPPYLSVPAPPKPERARVPGWTWPLVSVLALLLGIGGGFLGGTLANDDNNSSGGVLKVERRTAQPLPDDNASVATVAQKLLPSTVQIVAEFGGRAQGATGSGFVFDKQGHVITNNHVVAEAAEDDGPIDVIDQDGVHHKATVVGRSPVYDLAVLKVDDSANLQPAAIGSADQMRVGETVIAFGSPLSLSASVTSGIISAVHRPVSTGDGDDASFINAIQTDAAINPGNSGGPLANLQGEVIGVNSAIATLGASAGQEGSNIGIGFAIPIEQVQVTADQILRTGKAQYPVIGVSVRGTEGGGGAEVKEITAGTPAASSDLKVGDVITAVDGDRVTNQTDVVVAIRSHLVTDTVELTVKRGSKTLKIKVGLVAKTG</sequence>
<feature type="compositionally biased region" description="Low complexity" evidence="3">
    <location>
        <begin position="19"/>
        <end position="41"/>
    </location>
</feature>
<dbReference type="GO" id="GO:0004252">
    <property type="term" value="F:serine-type endopeptidase activity"/>
    <property type="evidence" value="ECO:0007669"/>
    <property type="project" value="InterPro"/>
</dbReference>
<evidence type="ECO:0000256" key="3">
    <source>
        <dbReference type="SAM" id="MobiDB-lite"/>
    </source>
</evidence>
<dbReference type="Pfam" id="PF13180">
    <property type="entry name" value="PDZ_2"/>
    <property type="match status" value="1"/>
</dbReference>
<dbReference type="AlphaFoldDB" id="A0A3N0CSE0"/>
<feature type="compositionally biased region" description="Low complexity" evidence="3">
    <location>
        <begin position="80"/>
        <end position="100"/>
    </location>
</feature>
<keyword evidence="1" id="KW-0645">Protease</keyword>
<comment type="caution">
    <text evidence="5">The sequence shown here is derived from an EMBL/GenBank/DDBJ whole genome shotgun (WGS) entry which is preliminary data.</text>
</comment>
<dbReference type="InterPro" id="IPR001478">
    <property type="entry name" value="PDZ"/>
</dbReference>
<dbReference type="SUPFAM" id="SSF50156">
    <property type="entry name" value="PDZ domain-like"/>
    <property type="match status" value="1"/>
</dbReference>
<dbReference type="GO" id="GO:0006508">
    <property type="term" value="P:proteolysis"/>
    <property type="evidence" value="ECO:0007669"/>
    <property type="project" value="UniProtKB-KW"/>
</dbReference>
<dbReference type="Gene3D" id="2.40.10.120">
    <property type="match status" value="1"/>
</dbReference>
<organism evidence="5 6">
    <name type="scientific">Nocardioides marmoriginsengisoli</name>
    <dbReference type="NCBI Taxonomy" id="661483"/>
    <lineage>
        <taxon>Bacteria</taxon>
        <taxon>Bacillati</taxon>
        <taxon>Actinomycetota</taxon>
        <taxon>Actinomycetes</taxon>
        <taxon>Propionibacteriales</taxon>
        <taxon>Nocardioidaceae</taxon>
        <taxon>Nocardioides</taxon>
    </lineage>
</organism>
<dbReference type="InterPro" id="IPR051201">
    <property type="entry name" value="Chloro_Bact_Ser_Proteases"/>
</dbReference>
<proteinExistence type="predicted"/>
<dbReference type="PRINTS" id="PR00834">
    <property type="entry name" value="PROTEASES2C"/>
</dbReference>
<reference evidence="5 6" key="1">
    <citation type="submission" date="2018-11" db="EMBL/GenBank/DDBJ databases">
        <authorList>
            <person name="Li F."/>
        </authorList>
    </citation>
    <scope>NUCLEOTIDE SEQUENCE [LARGE SCALE GENOMIC DNA]</scope>
    <source>
        <strain evidence="5 6">Gsoil 097</strain>
    </source>
</reference>
<dbReference type="InterPro" id="IPR009003">
    <property type="entry name" value="Peptidase_S1_PA"/>
</dbReference>